<feature type="active site" description="Proton donor" evidence="5">
    <location>
        <position position="32"/>
    </location>
</feature>
<dbReference type="PANTHER" id="PTHR43237:SF4">
    <property type="entry name" value="NADP-DEPENDENT MALIC ENZYME"/>
    <property type="match status" value="1"/>
</dbReference>
<feature type="binding site" evidence="6">
    <location>
        <position position="313"/>
    </location>
    <ligand>
        <name>(S)-malate</name>
        <dbReference type="ChEBI" id="CHEBI:15589"/>
    </ligand>
</feature>
<dbReference type="GO" id="GO:0046872">
    <property type="term" value="F:metal ion binding"/>
    <property type="evidence" value="ECO:0007669"/>
    <property type="project" value="UniProtKB-KW"/>
</dbReference>
<dbReference type="CDD" id="cd05311">
    <property type="entry name" value="NAD_bind_2_malic_enz"/>
    <property type="match status" value="1"/>
</dbReference>
<feature type="binding site" evidence="6">
    <location>
        <position position="283"/>
    </location>
    <ligand>
        <name>(S)-malate</name>
        <dbReference type="ChEBI" id="CHEBI:15589"/>
    </ligand>
</feature>
<dbReference type="GO" id="GO:0016616">
    <property type="term" value="F:oxidoreductase activity, acting on the CH-OH group of donors, NAD or NADP as acceptor"/>
    <property type="evidence" value="ECO:0007669"/>
    <property type="project" value="InterPro"/>
</dbReference>
<evidence type="ECO:0000256" key="3">
    <source>
        <dbReference type="ARBA" id="ARBA00022723"/>
    </source>
</evidence>
<evidence type="ECO:0000256" key="4">
    <source>
        <dbReference type="ARBA" id="ARBA00023002"/>
    </source>
</evidence>
<feature type="domain" description="Malic enzyme NAD-binding" evidence="8">
    <location>
        <begin position="156"/>
        <end position="377"/>
    </location>
</feature>
<dbReference type="AlphaFoldDB" id="A0A2K1P3F5"/>
<evidence type="ECO:0000313" key="10">
    <source>
        <dbReference type="EMBL" id="PNR97267.1"/>
    </source>
</evidence>
<dbReference type="InterPro" id="IPR015884">
    <property type="entry name" value="Malic_enzyme_CS"/>
</dbReference>
<dbReference type="InterPro" id="IPR012302">
    <property type="entry name" value="Malic_NAD-bd"/>
</dbReference>
<comment type="cofactor">
    <cofactor evidence="7">
        <name>Mg(2+)</name>
        <dbReference type="ChEBI" id="CHEBI:18420"/>
    </cofactor>
    <cofactor evidence="7">
        <name>Mn(2+)</name>
        <dbReference type="ChEBI" id="CHEBI:29035"/>
    </cofactor>
    <text evidence="7">Divalent metal cations. Prefers magnesium or manganese.</text>
</comment>
<dbReference type="GO" id="GO:0051287">
    <property type="term" value="F:NAD binding"/>
    <property type="evidence" value="ECO:0007669"/>
    <property type="project" value="InterPro"/>
</dbReference>
<dbReference type="SUPFAM" id="SSF53223">
    <property type="entry name" value="Aminoacid dehydrogenase-like, N-terminal domain"/>
    <property type="match status" value="1"/>
</dbReference>
<dbReference type="EMBL" id="AZRL01000006">
    <property type="protein sequence ID" value="PNR97267.1"/>
    <property type="molecule type" value="Genomic_DNA"/>
</dbReference>
<name>A0A2K1P3F5_9BACT</name>
<gene>
    <name evidence="10" type="ORF">X929_03435</name>
</gene>
<evidence type="ECO:0000256" key="6">
    <source>
        <dbReference type="PIRSR" id="PIRSR000106-2"/>
    </source>
</evidence>
<feature type="active site" description="Proton acceptor" evidence="5">
    <location>
        <position position="87"/>
    </location>
</feature>
<dbReference type="Pfam" id="PF00390">
    <property type="entry name" value="malic"/>
    <property type="match status" value="1"/>
</dbReference>
<feature type="binding site" evidence="7">
    <location>
        <position position="129"/>
    </location>
    <ligand>
        <name>a divalent metal cation</name>
        <dbReference type="ChEBI" id="CHEBI:60240"/>
    </ligand>
</feature>
<comment type="caution">
    <text evidence="10">The sequence shown here is derived from an EMBL/GenBank/DDBJ whole genome shotgun (WGS) entry which is preliminary data.</text>
</comment>
<dbReference type="Gene3D" id="3.40.50.720">
    <property type="entry name" value="NAD(P)-binding Rossmann-like Domain"/>
    <property type="match status" value="1"/>
</dbReference>
<sequence>MDAKELHKILKGKIRTISNVDNLNEESLSLLYTPGVADVAEECSKDPENTFLYTRRWNTVGIVSDGSAVLGLGNIGPYGALPVMEGKALLFNLFGQLDAFPICLNTQDPEEIVSIVKNLEPSFGGINLEDISAPRCFRILEELNKTMNIPVFHDDQQGTAVVVTAGLLNALKLTGKEAKNIKVVINGIGAAGYNIAKFLIDFGVINLILVDKNGVLNKNVPESCLHEYHKELAQITNPENIIGNLTDALFGADVFIGVSKGNILNEEMVKKMNKNPIIFALANPLPEIDPILAKSFGASIVATGRSDYPNQINNLIAFPGIMKGAIEKKSKITKKMLHSAILAISNSCIPTPTRILPEAYDKRLHLNVYEAVKNASESN</sequence>
<dbReference type="PANTHER" id="PTHR43237">
    <property type="entry name" value="NADP-DEPENDENT MALIC ENZYME"/>
    <property type="match status" value="1"/>
</dbReference>
<dbReference type="SUPFAM" id="SSF51735">
    <property type="entry name" value="NAD(P)-binding Rossmann-fold domains"/>
    <property type="match status" value="1"/>
</dbReference>
<protein>
    <submittedName>
        <fullName evidence="10">Malate dehydrogenase</fullName>
    </submittedName>
</protein>
<dbReference type="PIRSF" id="PIRSF000106">
    <property type="entry name" value="ME"/>
    <property type="match status" value="1"/>
</dbReference>
<comment type="cofactor">
    <cofactor evidence="1">
        <name>Mn(2+)</name>
        <dbReference type="ChEBI" id="CHEBI:29035"/>
    </cofactor>
</comment>
<dbReference type="SMART" id="SM01274">
    <property type="entry name" value="malic"/>
    <property type="match status" value="1"/>
</dbReference>
<evidence type="ECO:0000256" key="5">
    <source>
        <dbReference type="PIRSR" id="PIRSR000106-1"/>
    </source>
</evidence>
<dbReference type="InterPro" id="IPR001891">
    <property type="entry name" value="Malic_OxRdtase"/>
</dbReference>
<dbReference type="InterPro" id="IPR036291">
    <property type="entry name" value="NAD(P)-bd_dom_sf"/>
</dbReference>
<comment type="similarity">
    <text evidence="2">Belongs to the malic enzymes family.</text>
</comment>
<dbReference type="Pfam" id="PF03949">
    <property type="entry name" value="Malic_M"/>
    <property type="match status" value="1"/>
</dbReference>
<proteinExistence type="inferred from homology"/>
<dbReference type="Proteomes" id="UP000236434">
    <property type="component" value="Unassembled WGS sequence"/>
</dbReference>
<feature type="binding site" evidence="7">
    <location>
        <position position="155"/>
    </location>
    <ligand>
        <name>a divalent metal cation</name>
        <dbReference type="ChEBI" id="CHEBI:60240"/>
    </ligand>
</feature>
<accession>A0A2K1P3F5</accession>
<evidence type="ECO:0000256" key="7">
    <source>
        <dbReference type="PIRSR" id="PIRSR000106-3"/>
    </source>
</evidence>
<dbReference type="InterPro" id="IPR037062">
    <property type="entry name" value="Malic_N_dom_sf"/>
</dbReference>
<feature type="binding site" evidence="7">
    <location>
        <position position="130"/>
    </location>
    <ligand>
        <name>a divalent metal cation</name>
        <dbReference type="ChEBI" id="CHEBI:60240"/>
    </ligand>
</feature>
<dbReference type="RefSeq" id="WP_103066637.1">
    <property type="nucleotide sequence ID" value="NZ_AZRL01000006.1"/>
</dbReference>
<evidence type="ECO:0000259" key="8">
    <source>
        <dbReference type="SMART" id="SM00919"/>
    </source>
</evidence>
<dbReference type="InterPro" id="IPR051674">
    <property type="entry name" value="Malate_Decarboxylase"/>
</dbReference>
<dbReference type="SMART" id="SM00919">
    <property type="entry name" value="Malic_M"/>
    <property type="match status" value="1"/>
</dbReference>
<dbReference type="PROSITE" id="PS00331">
    <property type="entry name" value="MALIC_ENZYMES"/>
    <property type="match status" value="1"/>
</dbReference>
<dbReference type="InterPro" id="IPR012301">
    <property type="entry name" value="Malic_N_dom"/>
</dbReference>
<evidence type="ECO:0000313" key="11">
    <source>
        <dbReference type="Proteomes" id="UP000236434"/>
    </source>
</evidence>
<feature type="domain" description="Malic enzyme N-terminal" evidence="9">
    <location>
        <begin position="11"/>
        <end position="144"/>
    </location>
</feature>
<keyword evidence="4" id="KW-0560">Oxidoreductase</keyword>
<dbReference type="InterPro" id="IPR045213">
    <property type="entry name" value="Malic_NAD-bd_bact_type"/>
</dbReference>
<organism evidence="10 11">
    <name type="scientific">Petrotoga olearia DSM 13574</name>
    <dbReference type="NCBI Taxonomy" id="1122955"/>
    <lineage>
        <taxon>Bacteria</taxon>
        <taxon>Thermotogati</taxon>
        <taxon>Thermotogota</taxon>
        <taxon>Thermotogae</taxon>
        <taxon>Petrotogales</taxon>
        <taxon>Petrotogaceae</taxon>
        <taxon>Petrotoga</taxon>
    </lineage>
</organism>
<evidence type="ECO:0000259" key="9">
    <source>
        <dbReference type="SMART" id="SM01274"/>
    </source>
</evidence>
<keyword evidence="3 7" id="KW-0479">Metal-binding</keyword>
<dbReference type="Gene3D" id="3.40.50.10380">
    <property type="entry name" value="Malic enzyme, N-terminal domain"/>
    <property type="match status" value="1"/>
</dbReference>
<evidence type="ECO:0000256" key="2">
    <source>
        <dbReference type="ARBA" id="ARBA00008785"/>
    </source>
</evidence>
<evidence type="ECO:0000256" key="1">
    <source>
        <dbReference type="ARBA" id="ARBA00001936"/>
    </source>
</evidence>
<reference evidence="10 11" key="1">
    <citation type="submission" date="2013-12" db="EMBL/GenBank/DDBJ databases">
        <title>Comparative genomics of Petrotoga isolates.</title>
        <authorList>
            <person name="Nesbo C.L."/>
            <person name="Charchuk R."/>
            <person name="Chow K."/>
        </authorList>
    </citation>
    <scope>NUCLEOTIDE SEQUENCE [LARGE SCALE GENOMIC DNA]</scope>
    <source>
        <strain evidence="10 11">DSM 13574</strain>
    </source>
</reference>
<dbReference type="InterPro" id="IPR046346">
    <property type="entry name" value="Aminoacid_DH-like_N_sf"/>
</dbReference>
<dbReference type="GO" id="GO:0004470">
    <property type="term" value="F:malic enzyme activity"/>
    <property type="evidence" value="ECO:0007669"/>
    <property type="project" value="InterPro"/>
</dbReference>
<dbReference type="OrthoDB" id="9805787at2"/>